<dbReference type="InterPro" id="IPR015943">
    <property type="entry name" value="WD40/YVTN_repeat-like_dom_sf"/>
</dbReference>
<accession>A0AA48M6C3</accession>
<sequence>MKKCKNMIILILGVVIFYLWLNDTNKDYAINPAEEKNYGLKKYGNNVIVSSMSNHVQKKIRGLSTHLSIDKNSRMWVPIEEGGNQVYVLQGNKIVYTYNDLPSPIRVVHSDNNFTAVLCVEDGVNGKVVIINNESMNIIKTISLKGLITNAVFHNDRLYVTANEMLNEQDSYLHKIDLITYKTLTINLDGQAARSLDADDKNVYVGLFNPRHTNLVIYRADTLEKLSHVKVPPAPYKLKLFKDKLYILHFDITSFFGRILTIVDTNTKSVTSHSIPLLADDFHITNHELILSSSVEDSLFVLSSDSLEIKEKKPFNGLLSNTVVTENGVKN</sequence>
<proteinExistence type="predicted"/>
<dbReference type="KEGG" id="bayd:BSPP4475_00260"/>
<reference evidence="2" key="1">
    <citation type="submission" date="2023-07" db="EMBL/GenBank/DDBJ databases">
        <authorList>
            <person name="Ivanov I."/>
            <person name="Teneva D."/>
            <person name="Stoikov I."/>
        </authorList>
    </citation>
    <scope>NUCLEOTIDE SEQUENCE</scope>
    <source>
        <strain evidence="2">4475</strain>
    </source>
</reference>
<dbReference type="InterPro" id="IPR011048">
    <property type="entry name" value="Haem_d1_sf"/>
</dbReference>
<keyword evidence="1" id="KW-0812">Transmembrane</keyword>
<name>A0AA48M6C3_9BACL</name>
<evidence type="ECO:0000313" key="2">
    <source>
        <dbReference type="EMBL" id="CAJ1000754.1"/>
    </source>
</evidence>
<gene>
    <name evidence="2" type="ORF">BSPP4475_00260</name>
</gene>
<keyword evidence="1" id="KW-1133">Transmembrane helix</keyword>
<dbReference type="Gene3D" id="2.130.10.10">
    <property type="entry name" value="YVTN repeat-like/Quinoprotein amine dehydrogenase"/>
    <property type="match status" value="1"/>
</dbReference>
<evidence type="ECO:0000313" key="3">
    <source>
        <dbReference type="Proteomes" id="UP001189619"/>
    </source>
</evidence>
<dbReference type="SUPFAM" id="SSF51004">
    <property type="entry name" value="C-terminal (heme d1) domain of cytochrome cd1-nitrite reductase"/>
    <property type="match status" value="1"/>
</dbReference>
<feature type="transmembrane region" description="Helical" evidence="1">
    <location>
        <begin position="7"/>
        <end position="22"/>
    </location>
</feature>
<dbReference type="AlphaFoldDB" id="A0AA48M6C3"/>
<dbReference type="Proteomes" id="UP001189619">
    <property type="component" value="Chromosome"/>
</dbReference>
<dbReference type="RefSeq" id="WP_304414856.1">
    <property type="nucleotide sequence ID" value="NZ_OY569118.1"/>
</dbReference>
<organism evidence="2 3">
    <name type="scientific">Brevibacillus aydinogluensis</name>
    <dbReference type="NCBI Taxonomy" id="927786"/>
    <lineage>
        <taxon>Bacteria</taxon>
        <taxon>Bacillati</taxon>
        <taxon>Bacillota</taxon>
        <taxon>Bacilli</taxon>
        <taxon>Bacillales</taxon>
        <taxon>Paenibacillaceae</taxon>
        <taxon>Brevibacillus</taxon>
    </lineage>
</organism>
<keyword evidence="1" id="KW-0472">Membrane</keyword>
<protein>
    <submittedName>
        <fullName evidence="2">Uncharacterized protein</fullName>
    </submittedName>
</protein>
<dbReference type="EMBL" id="OY569118">
    <property type="protein sequence ID" value="CAJ1000754.1"/>
    <property type="molecule type" value="Genomic_DNA"/>
</dbReference>
<evidence type="ECO:0000256" key="1">
    <source>
        <dbReference type="SAM" id="Phobius"/>
    </source>
</evidence>
<keyword evidence="3" id="KW-1185">Reference proteome</keyword>